<sequence length="95" mass="11249">MANLIKNVTVVRAVKQNKPRNEWKKRGKYAKGTYMYKSHFAFTLFGKQMDMMHQIAADMSKVFTNRKWNKYQKWTEINHMINGTKITEKGKSSET</sequence>
<protein>
    <submittedName>
        <fullName evidence="2">Uncharacterized protein</fullName>
    </submittedName>
</protein>
<name>A0A914R364_9BILA</name>
<evidence type="ECO:0000313" key="2">
    <source>
        <dbReference type="WBParaSite" id="PDA_v2.g90.t1"/>
    </source>
</evidence>
<organism evidence="1 2">
    <name type="scientific">Panagrolaimus davidi</name>
    <dbReference type="NCBI Taxonomy" id="227884"/>
    <lineage>
        <taxon>Eukaryota</taxon>
        <taxon>Metazoa</taxon>
        <taxon>Ecdysozoa</taxon>
        <taxon>Nematoda</taxon>
        <taxon>Chromadorea</taxon>
        <taxon>Rhabditida</taxon>
        <taxon>Tylenchina</taxon>
        <taxon>Panagrolaimomorpha</taxon>
        <taxon>Panagrolaimoidea</taxon>
        <taxon>Panagrolaimidae</taxon>
        <taxon>Panagrolaimus</taxon>
    </lineage>
</organism>
<proteinExistence type="predicted"/>
<dbReference type="Proteomes" id="UP000887578">
    <property type="component" value="Unplaced"/>
</dbReference>
<evidence type="ECO:0000313" key="1">
    <source>
        <dbReference type="Proteomes" id="UP000887578"/>
    </source>
</evidence>
<reference evidence="2" key="1">
    <citation type="submission" date="2022-11" db="UniProtKB">
        <authorList>
            <consortium name="WormBaseParasite"/>
        </authorList>
    </citation>
    <scope>IDENTIFICATION</scope>
</reference>
<accession>A0A914R364</accession>
<dbReference type="WBParaSite" id="PDA_v2.g90.t1">
    <property type="protein sequence ID" value="PDA_v2.g90.t1"/>
    <property type="gene ID" value="PDA_v2.g90"/>
</dbReference>
<dbReference type="AlphaFoldDB" id="A0A914R364"/>
<keyword evidence="1" id="KW-1185">Reference proteome</keyword>